<protein>
    <submittedName>
        <fullName evidence="2">Branched-subunit amino acid transport protein</fullName>
    </submittedName>
</protein>
<comment type="caution">
    <text evidence="2">The sequence shown here is derived from an EMBL/GenBank/DDBJ whole genome shotgun (WGS) entry which is preliminary data.</text>
</comment>
<dbReference type="EMBL" id="JACHXZ010000003">
    <property type="protein sequence ID" value="MBB3169319.1"/>
    <property type="molecule type" value="Genomic_DNA"/>
</dbReference>
<keyword evidence="1" id="KW-0472">Membrane</keyword>
<evidence type="ECO:0000256" key="1">
    <source>
        <dbReference type="SAM" id="Phobius"/>
    </source>
</evidence>
<accession>A0A839US84</accession>
<feature type="transmembrane region" description="Helical" evidence="1">
    <location>
        <begin position="74"/>
        <end position="103"/>
    </location>
</feature>
<dbReference type="Proteomes" id="UP000559987">
    <property type="component" value="Unassembled WGS sequence"/>
</dbReference>
<evidence type="ECO:0000313" key="2">
    <source>
        <dbReference type="EMBL" id="MBB3169319.1"/>
    </source>
</evidence>
<dbReference type="InterPro" id="IPR008407">
    <property type="entry name" value="Brnchd-chn_aa_trnsp_AzlD"/>
</dbReference>
<sequence length="109" mass="11821">MQIDTTTLWIVIVSLGLGTYLIRFSFLGIVGDREIPEWVQRHLRYVAVAVLPALITPLVIWPPATGGEPDPARLVAALVAFAVGVRFSSVIGAVVAGMSTLYLMQYLLP</sequence>
<gene>
    <name evidence="2" type="ORF">FHS30_002527</name>
</gene>
<feature type="transmembrane region" description="Helical" evidence="1">
    <location>
        <begin position="6"/>
        <end position="30"/>
    </location>
</feature>
<dbReference type="RefSeq" id="WP_183910798.1">
    <property type="nucleotide sequence ID" value="NZ_JACHXZ010000003.1"/>
</dbReference>
<evidence type="ECO:0000313" key="3">
    <source>
        <dbReference type="Proteomes" id="UP000559987"/>
    </source>
</evidence>
<proteinExistence type="predicted"/>
<dbReference type="AlphaFoldDB" id="A0A839US84"/>
<organism evidence="2 3">
    <name type="scientific">Simiduia aestuariiviva</name>
    <dbReference type="NCBI Taxonomy" id="1510459"/>
    <lineage>
        <taxon>Bacteria</taxon>
        <taxon>Pseudomonadati</taxon>
        <taxon>Pseudomonadota</taxon>
        <taxon>Gammaproteobacteria</taxon>
        <taxon>Cellvibrionales</taxon>
        <taxon>Cellvibrionaceae</taxon>
        <taxon>Simiduia</taxon>
    </lineage>
</organism>
<name>A0A839US84_9GAMM</name>
<keyword evidence="1" id="KW-0812">Transmembrane</keyword>
<feature type="transmembrane region" description="Helical" evidence="1">
    <location>
        <begin position="42"/>
        <end position="62"/>
    </location>
</feature>
<dbReference type="Pfam" id="PF05437">
    <property type="entry name" value="AzlD"/>
    <property type="match status" value="1"/>
</dbReference>
<reference evidence="2 3" key="1">
    <citation type="submission" date="2020-08" db="EMBL/GenBank/DDBJ databases">
        <title>Genomic Encyclopedia of Type Strains, Phase III (KMG-III): the genomes of soil and plant-associated and newly described type strains.</title>
        <authorList>
            <person name="Whitman W."/>
        </authorList>
    </citation>
    <scope>NUCLEOTIDE SEQUENCE [LARGE SCALE GENOMIC DNA]</scope>
    <source>
        <strain evidence="2 3">CECT 8571</strain>
    </source>
</reference>
<keyword evidence="3" id="KW-1185">Reference proteome</keyword>
<keyword evidence="1" id="KW-1133">Transmembrane helix</keyword>